<evidence type="ECO:0000256" key="8">
    <source>
        <dbReference type="ARBA" id="ARBA00022989"/>
    </source>
</evidence>
<geneLocation type="plastid" evidence="13"/>
<accession>A0A2I4S729</accession>
<evidence type="ECO:0000256" key="2">
    <source>
        <dbReference type="ARBA" id="ARBA00008445"/>
    </source>
</evidence>
<reference evidence="13" key="1">
    <citation type="journal article" date="2017" name="Sci. Rep.">
        <title>Multiple origins of endosymbionts in Chlorellaceae with no reductive effects on the plastid or mitochondrial genomes.</title>
        <authorList>
            <person name="Fan W."/>
            <person name="Guo W."/>
            <person name="Van Etten J.L."/>
            <person name="Mower J.P."/>
        </authorList>
    </citation>
    <scope>NUCLEOTIDE SEQUENCE</scope>
</reference>
<evidence type="ECO:0000313" key="13">
    <source>
        <dbReference type="EMBL" id="AST08848.1"/>
    </source>
</evidence>
<dbReference type="GO" id="GO:0016020">
    <property type="term" value="C:membrane"/>
    <property type="evidence" value="ECO:0007669"/>
    <property type="project" value="UniProtKB-SubCell"/>
</dbReference>
<dbReference type="AlphaFoldDB" id="A0A2I4S729"/>
<evidence type="ECO:0000256" key="5">
    <source>
        <dbReference type="ARBA" id="ARBA00022448"/>
    </source>
</evidence>
<evidence type="ECO:0000256" key="4">
    <source>
        <dbReference type="ARBA" id="ARBA00015435"/>
    </source>
</evidence>
<evidence type="ECO:0000256" key="9">
    <source>
        <dbReference type="ARBA" id="ARBA00023010"/>
    </source>
</evidence>
<protein>
    <recommendedName>
        <fullName evidence="4">Probable protein-export membrane protein SecG</fullName>
    </recommendedName>
    <alternativeName>
        <fullName evidence="3">Probable protein-export membrane protein secG</fullName>
    </alternativeName>
</protein>
<keyword evidence="13" id="KW-0934">Plastid</keyword>
<dbReference type="GO" id="GO:0009306">
    <property type="term" value="P:protein secretion"/>
    <property type="evidence" value="ECO:0007669"/>
    <property type="project" value="InterPro"/>
</dbReference>
<evidence type="ECO:0000256" key="6">
    <source>
        <dbReference type="ARBA" id="ARBA00022692"/>
    </source>
</evidence>
<evidence type="ECO:0000256" key="7">
    <source>
        <dbReference type="ARBA" id="ARBA00022927"/>
    </source>
</evidence>
<gene>
    <name evidence="13" type="primary">ycf47</name>
</gene>
<name>A0A2I4S729_9CHLO</name>
<comment type="function">
    <text evidence="11">Involved in protein export. Participates in an early event of protein translocation across the chloroplast thylakoid membrane.</text>
</comment>
<keyword evidence="7" id="KW-0653">Protein transport</keyword>
<feature type="transmembrane region" description="Helical" evidence="12">
    <location>
        <begin position="47"/>
        <end position="67"/>
    </location>
</feature>
<keyword evidence="6 12" id="KW-0812">Transmembrane</keyword>
<sequence>MLNFIELIIAISIIILIVPQTPTENIVLRKFLETGLFTNYSKAKEFLTWLTWFLIFLFLFLLIFLNLKVF</sequence>
<dbReference type="GO" id="GO:0015450">
    <property type="term" value="F:protein-transporting ATPase activity"/>
    <property type="evidence" value="ECO:0007669"/>
    <property type="project" value="InterPro"/>
</dbReference>
<evidence type="ECO:0000256" key="1">
    <source>
        <dbReference type="ARBA" id="ARBA00004141"/>
    </source>
</evidence>
<keyword evidence="9" id="KW-0811">Translocation</keyword>
<comment type="similarity">
    <text evidence="2">Belongs to the SecG family.</text>
</comment>
<proteinExistence type="inferred from homology"/>
<evidence type="ECO:0000256" key="10">
    <source>
        <dbReference type="ARBA" id="ARBA00023136"/>
    </source>
</evidence>
<evidence type="ECO:0000256" key="3">
    <source>
        <dbReference type="ARBA" id="ARBA00013657"/>
    </source>
</evidence>
<evidence type="ECO:0000256" key="11">
    <source>
        <dbReference type="ARBA" id="ARBA00025638"/>
    </source>
</evidence>
<comment type="subcellular location">
    <subcellularLocation>
        <location evidence="1">Membrane</location>
        <topology evidence="1">Multi-pass membrane protein</topology>
    </subcellularLocation>
</comment>
<keyword evidence="8 12" id="KW-1133">Transmembrane helix</keyword>
<dbReference type="InterPro" id="IPR004692">
    <property type="entry name" value="SecG"/>
</dbReference>
<organism evidence="13">
    <name type="scientific">Chlorella sp. ATCC 30562</name>
    <dbReference type="NCBI Taxonomy" id="2025116"/>
    <lineage>
        <taxon>Eukaryota</taxon>
        <taxon>Viridiplantae</taxon>
        <taxon>Chlorophyta</taxon>
        <taxon>core chlorophytes</taxon>
        <taxon>Trebouxiophyceae</taxon>
        <taxon>Chlorellales</taxon>
        <taxon>Chlorellaceae</taxon>
        <taxon>Chlorella clade</taxon>
        <taxon>Chlorella</taxon>
    </lineage>
</organism>
<dbReference type="Pfam" id="PF03840">
    <property type="entry name" value="SecG"/>
    <property type="match status" value="1"/>
</dbReference>
<evidence type="ECO:0000256" key="12">
    <source>
        <dbReference type="SAM" id="Phobius"/>
    </source>
</evidence>
<dbReference type="EMBL" id="KY629617">
    <property type="protein sequence ID" value="AST08848.1"/>
    <property type="molecule type" value="Genomic_DNA"/>
</dbReference>
<keyword evidence="10 12" id="KW-0472">Membrane</keyword>
<keyword evidence="5" id="KW-0813">Transport</keyword>